<comment type="caution">
    <text evidence="4">The sequence shown here is derived from an EMBL/GenBank/DDBJ whole genome shotgun (WGS) entry which is preliminary data.</text>
</comment>
<sequence>MGATVSVCNASFLILNIAFSQIGPVYYQNSVKPGECMVRKVGKLPFRVEARPDIEINRYRNIDVAIPIIKTVAAVSVFGITLYYGYQIIKGFIAKGSIMAMIPQLQGAIPRISELVNRGIAFIHGARPQISEGGSVIMSEFKFMNRARYFSIINGPTIDYNFTLPNGTNIISIDTDQPDFELVEDEVHFSDSEDLDVSETDEVIHVFNSINKNGEKGLTLDDVTAWVENQREKGGAQIAESNVETERIFKLMDKNGDGFLSLKEVLAYFA</sequence>
<keyword evidence="5" id="KW-1185">Reference proteome</keyword>
<protein>
    <recommendedName>
        <fullName evidence="3">EF-hand domain-containing protein</fullName>
    </recommendedName>
</protein>
<dbReference type="Proteomes" id="UP000285301">
    <property type="component" value="Unassembled WGS sequence"/>
</dbReference>
<dbReference type="InterPro" id="IPR011992">
    <property type="entry name" value="EF-hand-dom_pair"/>
</dbReference>
<dbReference type="PROSITE" id="PS00018">
    <property type="entry name" value="EF_HAND_1"/>
    <property type="match status" value="1"/>
</dbReference>
<gene>
    <name evidence="4" type="ORF">B4U79_17330</name>
</gene>
<dbReference type="Gene3D" id="1.10.238.10">
    <property type="entry name" value="EF-hand"/>
    <property type="match status" value="1"/>
</dbReference>
<accession>A0A443RF51</accession>
<feature type="chain" id="PRO_5019437806" description="EF-hand domain-containing protein" evidence="2">
    <location>
        <begin position="28"/>
        <end position="270"/>
    </location>
</feature>
<keyword evidence="2" id="KW-0732">Signal</keyword>
<feature type="domain" description="EF-hand" evidence="3">
    <location>
        <begin position="240"/>
        <end position="270"/>
    </location>
</feature>
<organism evidence="4 5">
    <name type="scientific">Dinothrombium tinctorium</name>
    <dbReference type="NCBI Taxonomy" id="1965070"/>
    <lineage>
        <taxon>Eukaryota</taxon>
        <taxon>Metazoa</taxon>
        <taxon>Ecdysozoa</taxon>
        <taxon>Arthropoda</taxon>
        <taxon>Chelicerata</taxon>
        <taxon>Arachnida</taxon>
        <taxon>Acari</taxon>
        <taxon>Acariformes</taxon>
        <taxon>Trombidiformes</taxon>
        <taxon>Prostigmata</taxon>
        <taxon>Anystina</taxon>
        <taxon>Parasitengona</taxon>
        <taxon>Trombidioidea</taxon>
        <taxon>Trombidiidae</taxon>
        <taxon>Dinothrombium</taxon>
    </lineage>
</organism>
<keyword evidence="1" id="KW-0106">Calcium</keyword>
<dbReference type="PROSITE" id="PS50222">
    <property type="entry name" value="EF_HAND_2"/>
    <property type="match status" value="1"/>
</dbReference>
<feature type="signal peptide" evidence="2">
    <location>
        <begin position="1"/>
        <end position="27"/>
    </location>
</feature>
<reference evidence="4 5" key="1">
    <citation type="journal article" date="2018" name="Gigascience">
        <title>Genomes of trombidid mites reveal novel predicted allergens and laterally-transferred genes associated with secondary metabolism.</title>
        <authorList>
            <person name="Dong X."/>
            <person name="Chaisiri K."/>
            <person name="Xia D."/>
            <person name="Armstrong S.D."/>
            <person name="Fang Y."/>
            <person name="Donnelly M.J."/>
            <person name="Kadowaki T."/>
            <person name="McGarry J.W."/>
            <person name="Darby A.C."/>
            <person name="Makepeace B.L."/>
        </authorList>
    </citation>
    <scope>NUCLEOTIDE SEQUENCE [LARGE SCALE GENOMIC DNA]</scope>
    <source>
        <strain evidence="4">UoL-WK</strain>
    </source>
</reference>
<dbReference type="InterPro" id="IPR018247">
    <property type="entry name" value="EF_Hand_1_Ca_BS"/>
</dbReference>
<dbReference type="GO" id="GO:0005509">
    <property type="term" value="F:calcium ion binding"/>
    <property type="evidence" value="ECO:0007669"/>
    <property type="project" value="InterPro"/>
</dbReference>
<evidence type="ECO:0000259" key="3">
    <source>
        <dbReference type="PROSITE" id="PS50222"/>
    </source>
</evidence>
<evidence type="ECO:0000256" key="1">
    <source>
        <dbReference type="ARBA" id="ARBA00022837"/>
    </source>
</evidence>
<dbReference type="InterPro" id="IPR002048">
    <property type="entry name" value="EF_hand_dom"/>
</dbReference>
<evidence type="ECO:0000313" key="4">
    <source>
        <dbReference type="EMBL" id="RWS13867.1"/>
    </source>
</evidence>
<dbReference type="SUPFAM" id="SSF47473">
    <property type="entry name" value="EF-hand"/>
    <property type="match status" value="1"/>
</dbReference>
<proteinExistence type="predicted"/>
<dbReference type="AlphaFoldDB" id="A0A443RF51"/>
<evidence type="ECO:0000256" key="2">
    <source>
        <dbReference type="SAM" id="SignalP"/>
    </source>
</evidence>
<dbReference type="EMBL" id="NCKU01000864">
    <property type="protein sequence ID" value="RWS13867.1"/>
    <property type="molecule type" value="Genomic_DNA"/>
</dbReference>
<evidence type="ECO:0000313" key="5">
    <source>
        <dbReference type="Proteomes" id="UP000285301"/>
    </source>
</evidence>
<dbReference type="OrthoDB" id="8248316at2759"/>
<name>A0A443RF51_9ACAR</name>